<evidence type="ECO:0000313" key="2">
    <source>
        <dbReference type="EMBL" id="USQ97268.1"/>
    </source>
</evidence>
<organism evidence="2 3">
    <name type="scientific">Caulobacter segnis</name>
    <dbReference type="NCBI Taxonomy" id="88688"/>
    <lineage>
        <taxon>Bacteria</taxon>
        <taxon>Pseudomonadati</taxon>
        <taxon>Pseudomonadota</taxon>
        <taxon>Alphaproteobacteria</taxon>
        <taxon>Caulobacterales</taxon>
        <taxon>Caulobacteraceae</taxon>
        <taxon>Caulobacter</taxon>
    </lineage>
</organism>
<accession>A0ABY4ZWQ1</accession>
<dbReference type="EMBL" id="CP096040">
    <property type="protein sequence ID" value="USQ97268.1"/>
    <property type="molecule type" value="Genomic_DNA"/>
</dbReference>
<keyword evidence="3" id="KW-1185">Reference proteome</keyword>
<gene>
    <name evidence="2" type="ORF">MZV50_06915</name>
</gene>
<name>A0ABY4ZWQ1_9CAUL</name>
<evidence type="ECO:0000313" key="3">
    <source>
        <dbReference type="Proteomes" id="UP001057520"/>
    </source>
</evidence>
<sequence length="133" mass="14413">MSYRGSRPYGGSSYRPKPAMSGGERRTPRAAWLAMLAFAEPAVAAPSGEPLWDLSHSLKGLSGDSFPVPKGDTRARWAKSFLDRMHLYVAAGAAMRTAFADGLRADVRVLKEFLIEQGAELAIASRARMGLED</sequence>
<evidence type="ECO:0000256" key="1">
    <source>
        <dbReference type="SAM" id="MobiDB-lite"/>
    </source>
</evidence>
<proteinExistence type="predicted"/>
<dbReference type="Proteomes" id="UP001057520">
    <property type="component" value="Chromosome"/>
</dbReference>
<protein>
    <submittedName>
        <fullName evidence="2">Uncharacterized protein</fullName>
    </submittedName>
</protein>
<feature type="compositionally biased region" description="Low complexity" evidence="1">
    <location>
        <begin position="1"/>
        <end position="16"/>
    </location>
</feature>
<reference evidence="2 3" key="1">
    <citation type="submission" date="2022-04" db="EMBL/GenBank/DDBJ databases">
        <title>Genome sequence of soybean root-associated Caulobacter segnis RL271.</title>
        <authorList>
            <person name="Longley R."/>
            <person name="Bonito G."/>
            <person name="Trigodet F."/>
            <person name="Crosson S."/>
            <person name="Fiebig A."/>
        </authorList>
    </citation>
    <scope>NUCLEOTIDE SEQUENCE [LARGE SCALE GENOMIC DNA]</scope>
    <source>
        <strain evidence="2 3">RL271</strain>
    </source>
</reference>
<feature type="region of interest" description="Disordered" evidence="1">
    <location>
        <begin position="1"/>
        <end position="25"/>
    </location>
</feature>